<accession>A0AAN7QRF1</accession>
<evidence type="ECO:0000256" key="2">
    <source>
        <dbReference type="ARBA" id="ARBA00004613"/>
    </source>
</evidence>
<dbReference type="InterPro" id="IPR008502">
    <property type="entry name" value="Prolamin-like"/>
</dbReference>
<evidence type="ECO:0000256" key="4">
    <source>
        <dbReference type="ARBA" id="ARBA00022729"/>
    </source>
</evidence>
<evidence type="ECO:0000256" key="3">
    <source>
        <dbReference type="ARBA" id="ARBA00022525"/>
    </source>
</evidence>
<keyword evidence="4 9" id="KW-0732">Signal</keyword>
<dbReference type="GO" id="GO:0080155">
    <property type="term" value="P:regulation of double fertilization forming a zygote and endosperm"/>
    <property type="evidence" value="ECO:0007669"/>
    <property type="project" value="UniProtKB-ARBA"/>
</dbReference>
<proteinExistence type="inferred from homology"/>
<dbReference type="InterPro" id="IPR044711">
    <property type="entry name" value="EC11-15"/>
</dbReference>
<dbReference type="GO" id="GO:0031410">
    <property type="term" value="C:cytoplasmic vesicle"/>
    <property type="evidence" value="ECO:0007669"/>
    <property type="project" value="UniProtKB-SubCell"/>
</dbReference>
<keyword evidence="3" id="KW-0964">Secreted</keyword>
<comment type="function">
    <text evidence="7">Involved in the regulation of gamete interactions during the double fertilization and to prevent multiple-pollen tube attraction; mediates the redistribution of the gamete fusogen HAP2/GCS1 to the cell surface after secretion upon sperm arrival.</text>
</comment>
<gene>
    <name evidence="11" type="ORF">SAY86_009656</name>
</gene>
<keyword evidence="5" id="KW-0278">Fertilization</keyword>
<comment type="similarity">
    <text evidence="8">Belongs to the plant egg cell-secreted peptide family.</text>
</comment>
<protein>
    <recommendedName>
        <fullName evidence="10">Prolamin-like domain-containing protein</fullName>
    </recommendedName>
</protein>
<evidence type="ECO:0000313" key="11">
    <source>
        <dbReference type="EMBL" id="KAK4774721.1"/>
    </source>
</evidence>
<organism evidence="11 12">
    <name type="scientific">Trapa natans</name>
    <name type="common">Water chestnut</name>
    <dbReference type="NCBI Taxonomy" id="22666"/>
    <lineage>
        <taxon>Eukaryota</taxon>
        <taxon>Viridiplantae</taxon>
        <taxon>Streptophyta</taxon>
        <taxon>Embryophyta</taxon>
        <taxon>Tracheophyta</taxon>
        <taxon>Spermatophyta</taxon>
        <taxon>Magnoliopsida</taxon>
        <taxon>eudicotyledons</taxon>
        <taxon>Gunneridae</taxon>
        <taxon>Pentapetalae</taxon>
        <taxon>rosids</taxon>
        <taxon>malvids</taxon>
        <taxon>Myrtales</taxon>
        <taxon>Lythraceae</taxon>
        <taxon>Trapa</taxon>
    </lineage>
</organism>
<feature type="chain" id="PRO_5042946833" description="Prolamin-like domain-containing protein" evidence="9">
    <location>
        <begin position="26"/>
        <end position="141"/>
    </location>
</feature>
<feature type="signal peptide" evidence="9">
    <location>
        <begin position="1"/>
        <end position="25"/>
    </location>
</feature>
<dbReference type="GO" id="GO:0009567">
    <property type="term" value="P:double fertilization forming a zygote and endosperm"/>
    <property type="evidence" value="ECO:0007669"/>
    <property type="project" value="InterPro"/>
</dbReference>
<dbReference type="GO" id="GO:0005576">
    <property type="term" value="C:extracellular region"/>
    <property type="evidence" value="ECO:0007669"/>
    <property type="project" value="UniProtKB-SubCell"/>
</dbReference>
<name>A0AAN7QRF1_TRANT</name>
<dbReference type="AlphaFoldDB" id="A0AAN7QRF1"/>
<comment type="caution">
    <text evidence="11">The sequence shown here is derived from an EMBL/GenBank/DDBJ whole genome shotgun (WGS) entry which is preliminary data.</text>
</comment>
<dbReference type="Pfam" id="PF05617">
    <property type="entry name" value="Prolamin_like"/>
    <property type="match status" value="1"/>
</dbReference>
<dbReference type="PANTHER" id="PTHR35293">
    <property type="entry name" value="EGG CELL-SECRETED PROTEIN 1.5"/>
    <property type="match status" value="1"/>
</dbReference>
<dbReference type="EMBL" id="JAXQNO010000019">
    <property type="protein sequence ID" value="KAK4774721.1"/>
    <property type="molecule type" value="Genomic_DNA"/>
</dbReference>
<dbReference type="Proteomes" id="UP001346149">
    <property type="component" value="Unassembled WGS sequence"/>
</dbReference>
<keyword evidence="6" id="KW-0968">Cytoplasmic vesicle</keyword>
<keyword evidence="12" id="KW-1185">Reference proteome</keyword>
<comment type="subcellular location">
    <subcellularLocation>
        <location evidence="1">Cytoplasmic vesicle</location>
    </subcellularLocation>
    <subcellularLocation>
        <location evidence="2">Secreted</location>
    </subcellularLocation>
</comment>
<evidence type="ECO:0000259" key="10">
    <source>
        <dbReference type="Pfam" id="PF05617"/>
    </source>
</evidence>
<evidence type="ECO:0000313" key="12">
    <source>
        <dbReference type="Proteomes" id="UP001346149"/>
    </source>
</evidence>
<evidence type="ECO:0000256" key="9">
    <source>
        <dbReference type="SAM" id="SignalP"/>
    </source>
</evidence>
<evidence type="ECO:0000256" key="6">
    <source>
        <dbReference type="ARBA" id="ARBA00023329"/>
    </source>
</evidence>
<feature type="domain" description="Prolamin-like" evidence="10">
    <location>
        <begin position="51"/>
        <end position="113"/>
    </location>
</feature>
<evidence type="ECO:0000256" key="5">
    <source>
        <dbReference type="ARBA" id="ARBA00023279"/>
    </source>
</evidence>
<evidence type="ECO:0000256" key="7">
    <source>
        <dbReference type="ARBA" id="ARBA00034457"/>
    </source>
</evidence>
<dbReference type="GO" id="GO:2000008">
    <property type="term" value="P:regulation of protein localization to cell surface"/>
    <property type="evidence" value="ECO:0007669"/>
    <property type="project" value="UniProtKB-ARBA"/>
</dbReference>
<evidence type="ECO:0000256" key="1">
    <source>
        <dbReference type="ARBA" id="ARBA00004541"/>
    </source>
</evidence>
<sequence>MVSMPAIKLGSATALFLALLCSAHATRTLMGPKLDLPARLMLVDDQEPPSCWESLFQLQSCTGEVIMFFVNGETYLGPKCCAAIRAVEQDCWPDLLATLGYTTEETDVLEEYCNGSDLRQKPLPVSPEAKVVNPLKGSSSP</sequence>
<dbReference type="PANTHER" id="PTHR35293:SF1">
    <property type="entry name" value="EGG CELL-SECRETED PROTEIN 1.5"/>
    <property type="match status" value="1"/>
</dbReference>
<evidence type="ECO:0000256" key="8">
    <source>
        <dbReference type="ARBA" id="ARBA00034484"/>
    </source>
</evidence>
<reference evidence="11 12" key="1">
    <citation type="journal article" date="2023" name="Hortic Res">
        <title>Pangenome of water caltrop reveals structural variations and asymmetric subgenome divergence after allopolyploidization.</title>
        <authorList>
            <person name="Zhang X."/>
            <person name="Chen Y."/>
            <person name="Wang L."/>
            <person name="Yuan Y."/>
            <person name="Fang M."/>
            <person name="Shi L."/>
            <person name="Lu R."/>
            <person name="Comes H.P."/>
            <person name="Ma Y."/>
            <person name="Chen Y."/>
            <person name="Huang G."/>
            <person name="Zhou Y."/>
            <person name="Zheng Z."/>
            <person name="Qiu Y."/>
        </authorList>
    </citation>
    <scope>NUCLEOTIDE SEQUENCE [LARGE SCALE GENOMIC DNA]</scope>
    <source>
        <strain evidence="11">F231</strain>
    </source>
</reference>